<proteinExistence type="predicted"/>
<dbReference type="VEuPathDB" id="ToxoDB:EMWEY_00027480"/>
<dbReference type="Pfam" id="PF06670">
    <property type="entry name" value="Etmic-2"/>
    <property type="match status" value="1"/>
</dbReference>
<feature type="region of interest" description="Disordered" evidence="1">
    <location>
        <begin position="271"/>
        <end position="295"/>
    </location>
</feature>
<sequence>MARALSLIALGLLFSLPSTSAVRTKVPGDEPSGPDSALTAGSPTRGNHGVGGFAEAHCNRLTVRGGLQEKEAVKVTANGWGKGDADFFVELVTDNTRGMLQIRESQTEAGPGLAGGGGQEGGSTEGSKTDEGPVKEQPSIPIVGVRIPGSANENGESRKPAVLVYGEGESAPKEFPLDSPAGPTSPFMVVLQQKSPTEMTVRLFTWIPNGSGGDGSWHETFVDVGVGINHRDVMVVVSDCVPHSLRIYGSSSADLVTADEKTCQATEPQLVNLTSPPENRTHPGAETSTTTSVSS</sequence>
<feature type="chain" id="PRO_5003338147" evidence="2">
    <location>
        <begin position="22"/>
        <end position="295"/>
    </location>
</feature>
<feature type="signal peptide" evidence="2">
    <location>
        <begin position="1"/>
        <end position="21"/>
    </location>
</feature>
<feature type="region of interest" description="Disordered" evidence="1">
    <location>
        <begin position="106"/>
        <end position="137"/>
    </location>
</feature>
<evidence type="ECO:0000313" key="3">
    <source>
        <dbReference type="EMBL" id="CBX60033.1"/>
    </source>
</evidence>
<name>F6IA05_EIMMA</name>
<dbReference type="AlphaFoldDB" id="F6IA05"/>
<evidence type="ECO:0000256" key="1">
    <source>
        <dbReference type="SAM" id="MobiDB-lite"/>
    </source>
</evidence>
<organism evidence="3">
    <name type="scientific">Eimeria maxima</name>
    <name type="common">Coccidian parasite</name>
    <dbReference type="NCBI Taxonomy" id="5804"/>
    <lineage>
        <taxon>Eukaryota</taxon>
        <taxon>Sar</taxon>
        <taxon>Alveolata</taxon>
        <taxon>Apicomplexa</taxon>
        <taxon>Conoidasida</taxon>
        <taxon>Coccidia</taxon>
        <taxon>Eucoccidiorida</taxon>
        <taxon>Eimeriorina</taxon>
        <taxon>Eimeriidae</taxon>
        <taxon>Eimeria</taxon>
    </lineage>
</organism>
<feature type="compositionally biased region" description="Polar residues" evidence="1">
    <location>
        <begin position="286"/>
        <end position="295"/>
    </location>
</feature>
<protein>
    <submittedName>
        <fullName evidence="3">Microneme protein 2</fullName>
    </submittedName>
</protein>
<feature type="region of interest" description="Disordered" evidence="1">
    <location>
        <begin position="24"/>
        <end position="49"/>
    </location>
</feature>
<reference evidence="3" key="1">
    <citation type="journal article" date="2012" name="Mol. Biochem. Parasitol.">
        <title>EmaxDB: Availability of a first draft genome sequence for the apicomplexan Eimeria maxima.</title>
        <authorList>
            <person name="Blake D.P."/>
            <person name="Alias H."/>
            <person name="Billington K.J."/>
            <person name="Clark E.L."/>
            <person name="Mat-Isa M.N."/>
            <person name="Mohamad A.F."/>
            <person name="Mohd-Amin M.R."/>
            <person name="Tay Y.L."/>
            <person name="Smith A.L."/>
            <person name="Tomley F.M."/>
            <person name="Wan K.L."/>
        </authorList>
    </citation>
    <scope>NUCLEOTIDE SEQUENCE</scope>
    <source>
        <strain evidence="3">Houghton</strain>
    </source>
</reference>
<evidence type="ECO:0000256" key="2">
    <source>
        <dbReference type="SAM" id="SignalP"/>
    </source>
</evidence>
<feature type="compositionally biased region" description="Gly residues" evidence="1">
    <location>
        <begin position="112"/>
        <end position="124"/>
    </location>
</feature>
<gene>
    <name evidence="3" type="primary">mic2</name>
</gene>
<accession>F6IA05</accession>
<dbReference type="EMBL" id="FR718971">
    <property type="protein sequence ID" value="CBX60033.1"/>
    <property type="molecule type" value="Genomic_DNA"/>
</dbReference>
<keyword evidence="2" id="KW-0732">Signal</keyword>
<dbReference type="InterPro" id="IPR009556">
    <property type="entry name" value="Microneme_Etmic-2"/>
</dbReference>